<evidence type="ECO:0000313" key="3">
    <source>
        <dbReference type="EMBL" id="KAK3243888.1"/>
    </source>
</evidence>
<name>A0AAE0BXA5_9CHLO</name>
<comment type="caution">
    <text evidence="3">The sequence shown here is derived from an EMBL/GenBank/DDBJ whole genome shotgun (WGS) entry which is preliminary data.</text>
</comment>
<evidence type="ECO:0000256" key="1">
    <source>
        <dbReference type="SAM" id="Coils"/>
    </source>
</evidence>
<evidence type="ECO:0000256" key="2">
    <source>
        <dbReference type="SAM" id="MobiDB-lite"/>
    </source>
</evidence>
<feature type="region of interest" description="Disordered" evidence="2">
    <location>
        <begin position="446"/>
        <end position="504"/>
    </location>
</feature>
<dbReference type="EMBL" id="LGRX02032580">
    <property type="protein sequence ID" value="KAK3243888.1"/>
    <property type="molecule type" value="Genomic_DNA"/>
</dbReference>
<reference evidence="3 4" key="1">
    <citation type="journal article" date="2015" name="Genome Biol. Evol.">
        <title>Comparative Genomics of a Bacterivorous Green Alga Reveals Evolutionary Causalities and Consequences of Phago-Mixotrophic Mode of Nutrition.</title>
        <authorList>
            <person name="Burns J.A."/>
            <person name="Paasch A."/>
            <person name="Narechania A."/>
            <person name="Kim E."/>
        </authorList>
    </citation>
    <scope>NUCLEOTIDE SEQUENCE [LARGE SCALE GENOMIC DNA]</scope>
    <source>
        <strain evidence="3 4">PLY_AMNH</strain>
    </source>
</reference>
<dbReference type="Proteomes" id="UP001190700">
    <property type="component" value="Unassembled WGS sequence"/>
</dbReference>
<proteinExistence type="predicted"/>
<evidence type="ECO:0000313" key="4">
    <source>
        <dbReference type="Proteomes" id="UP001190700"/>
    </source>
</evidence>
<keyword evidence="4" id="KW-1185">Reference proteome</keyword>
<sequence>MFSAEAMGRSSAGLQAASFGMKSPAMDRKFSDMPSIAHPSPGLSRLDRVLDLVTEHEARCREQEIKTIELNKRLIEVEETLTQNESGQSKGDEELRKDLRATQAAVNQLHQQVVKLAAAQQQWTESEHKVHSASAVTTAAEVESLARQQDEYGRQIVFVQDDLQGLRKDVIEFKVAQSEAVAELKRNYKLFLHEVLNRVGQQITGISSSITSEVSQANAKTEALEKWTRGATQDLADKLSEQARYLDEKERRVSEESREHQKQLEGALGRIETMGKERERLQRRLHKLQIEGEAAVKSSPGKEDVDKLAESLKAETAELRTHFHALQARYENTRVETENVHGELQQSQYQMEHLENALKDRSEDISDLAETFGDYIHSQRRPHRDLPAGWDSSLFSSSLSAGGLSAFDYSNRCASLYPPREHVPDQVACADVSRFDACLGKLRQRLKEAHRSHSRKKHYSSHHRRSQSARSQGTHAERSGCSGSSNKREGGDCISSRSAPIDAQ</sequence>
<feature type="coiled-coil region" evidence="1">
    <location>
        <begin position="264"/>
        <end position="291"/>
    </location>
</feature>
<accession>A0AAE0BXA5</accession>
<dbReference type="AlphaFoldDB" id="A0AAE0BXA5"/>
<feature type="compositionally biased region" description="Basic residues" evidence="2">
    <location>
        <begin position="452"/>
        <end position="467"/>
    </location>
</feature>
<gene>
    <name evidence="3" type="ORF">CYMTET_46479</name>
</gene>
<keyword evidence="1" id="KW-0175">Coiled coil</keyword>
<protein>
    <submittedName>
        <fullName evidence="3">Uncharacterized protein</fullName>
    </submittedName>
</protein>
<organism evidence="3 4">
    <name type="scientific">Cymbomonas tetramitiformis</name>
    <dbReference type="NCBI Taxonomy" id="36881"/>
    <lineage>
        <taxon>Eukaryota</taxon>
        <taxon>Viridiplantae</taxon>
        <taxon>Chlorophyta</taxon>
        <taxon>Pyramimonadophyceae</taxon>
        <taxon>Pyramimonadales</taxon>
        <taxon>Pyramimonadaceae</taxon>
        <taxon>Cymbomonas</taxon>
    </lineage>
</organism>
<feature type="coiled-coil region" evidence="1">
    <location>
        <begin position="344"/>
        <end position="371"/>
    </location>
</feature>